<dbReference type="AlphaFoldDB" id="A0AAQ3JM18"/>
<evidence type="ECO:0000313" key="2">
    <source>
        <dbReference type="EMBL" id="WOK91406.1"/>
    </source>
</evidence>
<reference evidence="2 3" key="1">
    <citation type="submission" date="2023-10" db="EMBL/GenBank/DDBJ databases">
        <title>Chromosome-scale genome assembly provides insights into flower coloration mechanisms of Canna indica.</title>
        <authorList>
            <person name="Li C."/>
        </authorList>
    </citation>
    <scope>NUCLEOTIDE SEQUENCE [LARGE SCALE GENOMIC DNA]</scope>
    <source>
        <tissue evidence="2">Flower</tissue>
    </source>
</reference>
<feature type="region of interest" description="Disordered" evidence="1">
    <location>
        <begin position="237"/>
        <end position="261"/>
    </location>
</feature>
<feature type="compositionally biased region" description="Low complexity" evidence="1">
    <location>
        <begin position="407"/>
        <end position="416"/>
    </location>
</feature>
<dbReference type="Proteomes" id="UP001327560">
    <property type="component" value="Chromosome 1"/>
</dbReference>
<keyword evidence="3" id="KW-1185">Reference proteome</keyword>
<dbReference type="GO" id="GO:0005886">
    <property type="term" value="C:plasma membrane"/>
    <property type="evidence" value="ECO:0007669"/>
    <property type="project" value="InterPro"/>
</dbReference>
<dbReference type="PANTHER" id="PTHR33929:SF7">
    <property type="entry name" value="OS05G0584400 PROTEIN"/>
    <property type="match status" value="1"/>
</dbReference>
<dbReference type="GO" id="GO:0016301">
    <property type="term" value="F:kinase activity"/>
    <property type="evidence" value="ECO:0007669"/>
    <property type="project" value="UniProtKB-KW"/>
</dbReference>
<feature type="region of interest" description="Disordered" evidence="1">
    <location>
        <begin position="407"/>
        <end position="474"/>
    </location>
</feature>
<organism evidence="2 3">
    <name type="scientific">Canna indica</name>
    <name type="common">Indian-shot</name>
    <dbReference type="NCBI Taxonomy" id="4628"/>
    <lineage>
        <taxon>Eukaryota</taxon>
        <taxon>Viridiplantae</taxon>
        <taxon>Streptophyta</taxon>
        <taxon>Embryophyta</taxon>
        <taxon>Tracheophyta</taxon>
        <taxon>Spermatophyta</taxon>
        <taxon>Magnoliopsida</taxon>
        <taxon>Liliopsida</taxon>
        <taxon>Zingiberales</taxon>
        <taxon>Cannaceae</taxon>
        <taxon>Canna</taxon>
    </lineage>
</organism>
<feature type="compositionally biased region" description="Acidic residues" evidence="1">
    <location>
        <begin position="143"/>
        <end position="156"/>
    </location>
</feature>
<dbReference type="InterPro" id="IPR039619">
    <property type="entry name" value="MAKR2/5"/>
</dbReference>
<name>A0AAQ3JM18_9LILI</name>
<feature type="compositionally biased region" description="Basic and acidic residues" evidence="1">
    <location>
        <begin position="457"/>
        <end position="466"/>
    </location>
</feature>
<feature type="compositionally biased region" description="Basic and acidic residues" evidence="1">
    <location>
        <begin position="132"/>
        <end position="141"/>
    </location>
</feature>
<protein>
    <submittedName>
        <fullName evidence="2">Membrane-associated kinase regulator 2 isoform X2</fullName>
    </submittedName>
</protein>
<dbReference type="PANTHER" id="PTHR33929">
    <property type="entry name" value="MEMBRANE-ASSOCIATED KINASE REGULATOR 2-RELATED"/>
    <property type="match status" value="1"/>
</dbReference>
<proteinExistence type="predicted"/>
<evidence type="ECO:0000256" key="1">
    <source>
        <dbReference type="SAM" id="MobiDB-lite"/>
    </source>
</evidence>
<evidence type="ECO:0000313" key="3">
    <source>
        <dbReference type="Proteomes" id="UP001327560"/>
    </source>
</evidence>
<accession>A0AAQ3JM18</accession>
<dbReference type="EMBL" id="CP136890">
    <property type="protein sequence ID" value="WOK91406.1"/>
    <property type="molecule type" value="Genomic_DNA"/>
</dbReference>
<sequence length="474" mass="51382">MTRLLPLPLSSSHTTAAVPVLPEPELAHGTKTTPLSRDVLLTWTSSFPLKVFKSIPKRKPRVKRQQAAMELLRLLTHGKHGAGDSFSSAKPAADATTVFLPDSKHGGGDGWDEGPFFDLDFAVPLQEGEDRLRRDRNHLSSDVESDDDDDEGEEFDLAMSPDGGSYGCVGGSLRRDPVVSFSPSDDLFFKGRLLPLEPSSPSDFVASEPRASKPQVPAFLLKSAAKLRVFRLGFNRKPKSSSSLQLDPTVSPSATLPSPKQQIPDKFFVKFKADEAPLSALFARESSSRSSCSSRSARLYADEGIPASEAKRLPKDVLQRYISKIKPLYVRISKRYGEKLRFSGPLSSGGAGKVRPACEGAEASVGDQTKQPPPAVRAFKGSLKPQDGNIPAGLRVVCRRLRKSRSASAAVSSVRSPQLATSRRDDSLLEQQDGIQSAIAHCKRSFNRGSESPLMRSRSDPGDGRSMELSSGKV</sequence>
<feature type="region of interest" description="Disordered" evidence="1">
    <location>
        <begin position="363"/>
        <end position="384"/>
    </location>
</feature>
<keyword evidence="2" id="KW-0808">Transferase</keyword>
<feature type="compositionally biased region" description="Polar residues" evidence="1">
    <location>
        <begin position="240"/>
        <end position="261"/>
    </location>
</feature>
<gene>
    <name evidence="2" type="ORF">Cni_G00097</name>
</gene>
<feature type="region of interest" description="Disordered" evidence="1">
    <location>
        <begin position="132"/>
        <end position="163"/>
    </location>
</feature>
<keyword evidence="2" id="KW-0418">Kinase</keyword>